<name>A0A7Y9RU89_9ACTN</name>
<protein>
    <recommendedName>
        <fullName evidence="2">YdbS-like PH domain-containing protein</fullName>
    </recommendedName>
</protein>
<dbReference type="PANTHER" id="PTHR34473">
    <property type="entry name" value="UPF0699 TRANSMEMBRANE PROTEIN YDBS"/>
    <property type="match status" value="1"/>
</dbReference>
<keyword evidence="1" id="KW-0472">Membrane</keyword>
<dbReference type="AlphaFoldDB" id="A0A7Y9RU89"/>
<dbReference type="Pfam" id="PF03703">
    <property type="entry name" value="bPH_2"/>
    <property type="match status" value="1"/>
</dbReference>
<evidence type="ECO:0000259" key="2">
    <source>
        <dbReference type="Pfam" id="PF03703"/>
    </source>
</evidence>
<dbReference type="EMBL" id="JACCAC010000001">
    <property type="protein sequence ID" value="NYG56722.1"/>
    <property type="molecule type" value="Genomic_DNA"/>
</dbReference>
<dbReference type="PANTHER" id="PTHR34473:SF3">
    <property type="entry name" value="TRANSMEMBRANE PROTEIN-RELATED"/>
    <property type="match status" value="1"/>
</dbReference>
<proteinExistence type="predicted"/>
<dbReference type="RefSeq" id="WP_179518930.1">
    <property type="nucleotide sequence ID" value="NZ_JACCAC010000001.1"/>
</dbReference>
<feature type="domain" description="YdbS-like PH" evidence="2">
    <location>
        <begin position="76"/>
        <end position="150"/>
    </location>
</feature>
<organism evidence="3 4">
    <name type="scientific">Nocardioides perillae</name>
    <dbReference type="NCBI Taxonomy" id="1119534"/>
    <lineage>
        <taxon>Bacteria</taxon>
        <taxon>Bacillati</taxon>
        <taxon>Actinomycetota</taxon>
        <taxon>Actinomycetes</taxon>
        <taxon>Propionibacteriales</taxon>
        <taxon>Nocardioidaceae</taxon>
        <taxon>Nocardioides</taxon>
    </lineage>
</organism>
<evidence type="ECO:0000313" key="4">
    <source>
        <dbReference type="Proteomes" id="UP000544110"/>
    </source>
</evidence>
<keyword evidence="1" id="KW-1133">Transmembrane helix</keyword>
<keyword evidence="4" id="KW-1185">Reference proteome</keyword>
<dbReference type="Proteomes" id="UP000544110">
    <property type="component" value="Unassembled WGS sequence"/>
</dbReference>
<gene>
    <name evidence="3" type="ORF">BJ989_003026</name>
</gene>
<comment type="caution">
    <text evidence="3">The sequence shown here is derived from an EMBL/GenBank/DDBJ whole genome shotgun (WGS) entry which is preliminary data.</text>
</comment>
<feature type="transmembrane region" description="Helical" evidence="1">
    <location>
        <begin position="23"/>
        <end position="46"/>
    </location>
</feature>
<dbReference type="InterPro" id="IPR005182">
    <property type="entry name" value="YdbS-like_PH"/>
</dbReference>
<accession>A0A7Y9RU89</accession>
<feature type="transmembrane region" description="Helical" evidence="1">
    <location>
        <begin position="52"/>
        <end position="70"/>
    </location>
</feature>
<reference evidence="3 4" key="1">
    <citation type="submission" date="2020-07" db="EMBL/GenBank/DDBJ databases">
        <title>Sequencing the genomes of 1000 actinobacteria strains.</title>
        <authorList>
            <person name="Klenk H.-P."/>
        </authorList>
    </citation>
    <scope>NUCLEOTIDE SEQUENCE [LARGE SCALE GENOMIC DNA]</scope>
    <source>
        <strain evidence="3 4">DSM 24552</strain>
    </source>
</reference>
<keyword evidence="1" id="KW-0812">Transmembrane</keyword>
<evidence type="ECO:0000256" key="1">
    <source>
        <dbReference type="SAM" id="Phobius"/>
    </source>
</evidence>
<sequence length="166" mass="18024">MDHQGEDALREPAHRVSPRAVGYWRLTAAIGTLVTWAVLVAALLLWPDRPGWAVALGVGLALAAVVRPALMPDLRYRWHRWEVTPTAVHTRAGWITVEQRIAPISRVQTVDSSQTGLMRLFGLRSITVTTASSAGPLVVECLDEQVADRVVADLTRITGQASGDAT</sequence>
<evidence type="ECO:0000313" key="3">
    <source>
        <dbReference type="EMBL" id="NYG56722.1"/>
    </source>
</evidence>